<reference evidence="1" key="2">
    <citation type="submission" date="2025-09" db="UniProtKB">
        <authorList>
            <consortium name="Ensembl"/>
        </authorList>
    </citation>
    <scope>IDENTIFICATION</scope>
</reference>
<keyword evidence="2" id="KW-1185">Reference proteome</keyword>
<proteinExistence type="predicted"/>
<evidence type="ECO:0000313" key="1">
    <source>
        <dbReference type="Ensembl" id="ENSOSUP00000017029.1"/>
    </source>
</evidence>
<sequence>MLLLHYLYDYSLLLNHHCVSDLCGVSLEEGLHGSVKPDPPCSHQLSRNHVPPTQGTALHPPCSATLLISVTTQLCSAVCPSLQLINRVFPAVSLIVVLIFQLHY</sequence>
<dbReference type="Proteomes" id="UP000694552">
    <property type="component" value="Unplaced"/>
</dbReference>
<dbReference type="Ensembl" id="ENSOSUT00000017606.1">
    <property type="protein sequence ID" value="ENSOSUP00000017029.1"/>
    <property type="gene ID" value="ENSOSUG00000012108.1"/>
</dbReference>
<name>A0A8C8BFL6_9STRI</name>
<reference evidence="1" key="1">
    <citation type="submission" date="2025-08" db="UniProtKB">
        <authorList>
            <consortium name="Ensembl"/>
        </authorList>
    </citation>
    <scope>IDENTIFICATION</scope>
</reference>
<evidence type="ECO:0000313" key="2">
    <source>
        <dbReference type="Proteomes" id="UP000694552"/>
    </source>
</evidence>
<accession>A0A8C8BFL6</accession>
<protein>
    <submittedName>
        <fullName evidence="1">Uncharacterized protein</fullName>
    </submittedName>
</protein>
<organism evidence="1 2">
    <name type="scientific">Otus sunia</name>
    <name type="common">Oriental scops-owl</name>
    <dbReference type="NCBI Taxonomy" id="257818"/>
    <lineage>
        <taxon>Eukaryota</taxon>
        <taxon>Metazoa</taxon>
        <taxon>Chordata</taxon>
        <taxon>Craniata</taxon>
        <taxon>Vertebrata</taxon>
        <taxon>Euteleostomi</taxon>
        <taxon>Archelosauria</taxon>
        <taxon>Archosauria</taxon>
        <taxon>Dinosauria</taxon>
        <taxon>Saurischia</taxon>
        <taxon>Theropoda</taxon>
        <taxon>Coelurosauria</taxon>
        <taxon>Aves</taxon>
        <taxon>Neognathae</taxon>
        <taxon>Neoaves</taxon>
        <taxon>Telluraves</taxon>
        <taxon>Strigiformes</taxon>
        <taxon>Strigidae</taxon>
        <taxon>Otus</taxon>
    </lineage>
</organism>
<dbReference type="AlphaFoldDB" id="A0A8C8BFL6"/>